<dbReference type="GO" id="GO:0071949">
    <property type="term" value="F:FAD binding"/>
    <property type="evidence" value="ECO:0007669"/>
    <property type="project" value="InterPro"/>
</dbReference>
<keyword evidence="6" id="KW-1185">Reference proteome</keyword>
<dbReference type="RefSeq" id="WP_184688464.1">
    <property type="nucleotide sequence ID" value="NZ_JACHJN010000001.1"/>
</dbReference>
<dbReference type="PANTHER" id="PTHR43004:SF19">
    <property type="entry name" value="BINDING MONOOXYGENASE, PUTATIVE (JCVI)-RELATED"/>
    <property type="match status" value="1"/>
</dbReference>
<keyword evidence="2" id="KW-0285">Flavoprotein</keyword>
<organism evidence="5 6">
    <name type="scientific">Saccharothrix tamanrassetensis</name>
    <dbReference type="NCBI Taxonomy" id="1051531"/>
    <lineage>
        <taxon>Bacteria</taxon>
        <taxon>Bacillati</taxon>
        <taxon>Actinomycetota</taxon>
        <taxon>Actinomycetes</taxon>
        <taxon>Pseudonocardiales</taxon>
        <taxon>Pseudonocardiaceae</taxon>
        <taxon>Saccharothrix</taxon>
    </lineage>
</organism>
<dbReference type="PRINTS" id="PR00420">
    <property type="entry name" value="RNGMNOXGNASE"/>
</dbReference>
<evidence type="ECO:0000313" key="6">
    <source>
        <dbReference type="Proteomes" id="UP000547510"/>
    </source>
</evidence>
<dbReference type="Gene3D" id="3.30.70.2450">
    <property type="match status" value="1"/>
</dbReference>
<dbReference type="Pfam" id="PF01494">
    <property type="entry name" value="FAD_binding_3"/>
    <property type="match status" value="1"/>
</dbReference>
<keyword evidence="3" id="KW-0274">FAD</keyword>
<evidence type="ECO:0000256" key="1">
    <source>
        <dbReference type="ARBA" id="ARBA00001974"/>
    </source>
</evidence>
<dbReference type="AlphaFoldDB" id="A0A841CAD1"/>
<dbReference type="InterPro" id="IPR050641">
    <property type="entry name" value="RIFMO-like"/>
</dbReference>
<dbReference type="PANTHER" id="PTHR43004">
    <property type="entry name" value="TRK SYSTEM POTASSIUM UPTAKE PROTEIN"/>
    <property type="match status" value="1"/>
</dbReference>
<reference evidence="5 6" key="1">
    <citation type="submission" date="2020-08" db="EMBL/GenBank/DDBJ databases">
        <title>Genomic Encyclopedia of Type Strains, Phase III (KMG-III): the genomes of soil and plant-associated and newly described type strains.</title>
        <authorList>
            <person name="Whitman W."/>
        </authorList>
    </citation>
    <scope>NUCLEOTIDE SEQUENCE [LARGE SCALE GENOMIC DNA]</scope>
    <source>
        <strain evidence="5 6">CECT 8640</strain>
    </source>
</reference>
<name>A0A841CAD1_9PSEU</name>
<comment type="caution">
    <text evidence="5">The sequence shown here is derived from an EMBL/GenBank/DDBJ whole genome shotgun (WGS) entry which is preliminary data.</text>
</comment>
<comment type="cofactor">
    <cofactor evidence="1">
        <name>FAD</name>
        <dbReference type="ChEBI" id="CHEBI:57692"/>
    </cofactor>
</comment>
<gene>
    <name evidence="5" type="ORF">FHS29_000929</name>
</gene>
<dbReference type="EMBL" id="JACHJN010000001">
    <property type="protein sequence ID" value="MBB5954359.1"/>
    <property type="molecule type" value="Genomic_DNA"/>
</dbReference>
<evidence type="ECO:0000256" key="2">
    <source>
        <dbReference type="ARBA" id="ARBA00022630"/>
    </source>
</evidence>
<dbReference type="PROSITE" id="PS51257">
    <property type="entry name" value="PROKAR_LIPOPROTEIN"/>
    <property type="match status" value="1"/>
</dbReference>
<accession>A0A841CAD1</accession>
<proteinExistence type="predicted"/>
<evidence type="ECO:0000313" key="5">
    <source>
        <dbReference type="EMBL" id="MBB5954359.1"/>
    </source>
</evidence>
<evidence type="ECO:0000259" key="4">
    <source>
        <dbReference type="Pfam" id="PF01494"/>
    </source>
</evidence>
<dbReference type="GO" id="GO:0016709">
    <property type="term" value="F:oxidoreductase activity, acting on paired donors, with incorporation or reduction of molecular oxygen, NAD(P)H as one donor, and incorporation of one atom of oxygen"/>
    <property type="evidence" value="ECO:0007669"/>
    <property type="project" value="UniProtKB-ARBA"/>
</dbReference>
<protein>
    <submittedName>
        <fullName evidence="5">2-polyprenyl-6-methoxyphenol hydroxylase-like FAD-dependent oxidoreductase</fullName>
    </submittedName>
</protein>
<dbReference type="Proteomes" id="UP000547510">
    <property type="component" value="Unassembled WGS sequence"/>
</dbReference>
<dbReference type="Gene3D" id="3.50.50.60">
    <property type="entry name" value="FAD/NAD(P)-binding domain"/>
    <property type="match status" value="1"/>
</dbReference>
<sequence length="466" mass="49315">MTRSLPLSTDVLAVGAGPAGLALGCALRASGVDHVLVDRAAAPARHSRAAIVHARTLELLALVGAADDLVACGRPGATVAVHSRDSVLLSVDFGGLDTPYPFVLGVPQEATERVLDARLRQLGGVVHRSHALVDVRRQESGVTAMVSDAEGVVHSVRARYLVGCDGLHSGVRDWSGIPFRGHTGPQTFALAEVEMDWPGALDAFTYFLSEQGTLLLSPMPNGRFRVAARVPCGSPAPDLAQVRRLLDAGGPRGAAERVRGLDVSSTWQVQYRLAEAFRAGPVFLVGDAAHVHSPVGGLGMNVGIQDALNLAWKLASVLDGTAAEALLDTYDAERRPVAEGTLAFTERVTEVTTTGSTAMRDDVLSALGSTPRFTSWLANRLAQLDIRYDGSAERVRPWPTTQARYGWSLLVAAEGVAAARAAAEHTPVLVGRADHLPQAVLVRPDGYTAATAPHAEAHRLLGRWSR</sequence>
<dbReference type="InterPro" id="IPR002938">
    <property type="entry name" value="FAD-bd"/>
</dbReference>
<evidence type="ECO:0000256" key="3">
    <source>
        <dbReference type="ARBA" id="ARBA00022827"/>
    </source>
</evidence>
<dbReference type="SUPFAM" id="SSF51905">
    <property type="entry name" value="FAD/NAD(P)-binding domain"/>
    <property type="match status" value="1"/>
</dbReference>
<dbReference type="InterPro" id="IPR036188">
    <property type="entry name" value="FAD/NAD-bd_sf"/>
</dbReference>
<feature type="domain" description="FAD-binding" evidence="4">
    <location>
        <begin position="9"/>
        <end position="344"/>
    </location>
</feature>